<evidence type="ECO:0000259" key="1">
    <source>
        <dbReference type="Pfam" id="PF03992"/>
    </source>
</evidence>
<accession>A0ABR8NWQ0</accession>
<keyword evidence="2" id="KW-0503">Monooxygenase</keyword>
<dbReference type="InterPro" id="IPR011008">
    <property type="entry name" value="Dimeric_a/b-barrel"/>
</dbReference>
<proteinExistence type="predicted"/>
<keyword evidence="2" id="KW-0560">Oxidoreductase</keyword>
<sequence length="94" mass="11066">MINIVAFITPKAEFYGECKQRITDVLSITRAEEGCIRFEIYENKTTKQLVFVETFTSQITLDEHYAQPYILPIFEFYQTALQKEPEIHKLSLIE</sequence>
<dbReference type="InterPro" id="IPR007138">
    <property type="entry name" value="ABM_dom"/>
</dbReference>
<feature type="domain" description="ABM" evidence="1">
    <location>
        <begin position="1"/>
        <end position="69"/>
    </location>
</feature>
<dbReference type="Pfam" id="PF03992">
    <property type="entry name" value="ABM"/>
    <property type="match status" value="1"/>
</dbReference>
<comment type="caution">
    <text evidence="2">The sequence shown here is derived from an EMBL/GenBank/DDBJ whole genome shotgun (WGS) entry which is preliminary data.</text>
</comment>
<evidence type="ECO:0000313" key="2">
    <source>
        <dbReference type="EMBL" id="MBD5770323.1"/>
    </source>
</evidence>
<dbReference type="SUPFAM" id="SSF54909">
    <property type="entry name" value="Dimeric alpha+beta barrel"/>
    <property type="match status" value="1"/>
</dbReference>
<organism evidence="2 3">
    <name type="scientific">Marinomonas colpomeniae</name>
    <dbReference type="NCBI Taxonomy" id="2774408"/>
    <lineage>
        <taxon>Bacteria</taxon>
        <taxon>Pseudomonadati</taxon>
        <taxon>Pseudomonadota</taxon>
        <taxon>Gammaproteobacteria</taxon>
        <taxon>Oceanospirillales</taxon>
        <taxon>Oceanospirillaceae</taxon>
        <taxon>Marinomonas</taxon>
    </lineage>
</organism>
<dbReference type="GO" id="GO:0004497">
    <property type="term" value="F:monooxygenase activity"/>
    <property type="evidence" value="ECO:0007669"/>
    <property type="project" value="UniProtKB-KW"/>
</dbReference>
<dbReference type="RefSeq" id="WP_191593675.1">
    <property type="nucleotide sequence ID" value="NZ_JACYFC010000001.1"/>
</dbReference>
<dbReference type="Proteomes" id="UP000604161">
    <property type="component" value="Unassembled WGS sequence"/>
</dbReference>
<dbReference type="EMBL" id="JACYFC010000001">
    <property type="protein sequence ID" value="MBD5770323.1"/>
    <property type="molecule type" value="Genomic_DNA"/>
</dbReference>
<dbReference type="Gene3D" id="3.30.70.100">
    <property type="match status" value="1"/>
</dbReference>
<protein>
    <submittedName>
        <fullName evidence="2">Antibiotic biosynthesis monooxygenase</fullName>
    </submittedName>
</protein>
<evidence type="ECO:0000313" key="3">
    <source>
        <dbReference type="Proteomes" id="UP000604161"/>
    </source>
</evidence>
<gene>
    <name evidence="2" type="ORF">IF202_04600</name>
</gene>
<keyword evidence="3" id="KW-1185">Reference proteome</keyword>
<reference evidence="2 3" key="1">
    <citation type="submission" date="2020-09" db="EMBL/GenBank/DDBJ databases">
        <title>Marinomonas sp. nov., isolated from the cysticercosis algae of Qingdao, China.</title>
        <authorList>
            <person name="Sun X."/>
        </authorList>
    </citation>
    <scope>NUCLEOTIDE SEQUENCE [LARGE SCALE GENOMIC DNA]</scope>
    <source>
        <strain evidence="2 3">SM2066</strain>
    </source>
</reference>
<name>A0ABR8NWQ0_9GAMM</name>